<dbReference type="PANTHER" id="PTHR34212">
    <property type="entry name" value="OS02G0104200 PROTEIN"/>
    <property type="match status" value="1"/>
</dbReference>
<keyword evidence="2" id="KW-1185">Reference proteome</keyword>
<organism evidence="1 2">
    <name type="scientific">Vigna mungo</name>
    <name type="common">Black gram</name>
    <name type="synonym">Phaseolus mungo</name>
    <dbReference type="NCBI Taxonomy" id="3915"/>
    <lineage>
        <taxon>Eukaryota</taxon>
        <taxon>Viridiplantae</taxon>
        <taxon>Streptophyta</taxon>
        <taxon>Embryophyta</taxon>
        <taxon>Tracheophyta</taxon>
        <taxon>Spermatophyta</taxon>
        <taxon>Magnoliopsida</taxon>
        <taxon>eudicotyledons</taxon>
        <taxon>Gunneridae</taxon>
        <taxon>Pentapetalae</taxon>
        <taxon>rosids</taxon>
        <taxon>fabids</taxon>
        <taxon>Fabales</taxon>
        <taxon>Fabaceae</taxon>
        <taxon>Papilionoideae</taxon>
        <taxon>50 kb inversion clade</taxon>
        <taxon>NPAAA clade</taxon>
        <taxon>indigoferoid/millettioid clade</taxon>
        <taxon>Phaseoleae</taxon>
        <taxon>Vigna</taxon>
    </lineage>
</organism>
<dbReference type="AlphaFoldDB" id="A0AAQ3NP52"/>
<evidence type="ECO:0000313" key="1">
    <source>
        <dbReference type="EMBL" id="WVZ12052.1"/>
    </source>
</evidence>
<sequence>MHLARLKVVIVLGSGGKLAEIGNAVHGSRTSKVRFIARHTWRCGSRTSNYSSFSPQFQLQLSAEKKKRCLEKALSTFAAIISELEKKKHKKKEEQQRLDEEGAAIAEAVALQVLLGEHSDDTCKTWNYNHELELFIGGPRACFADVDGGGTWSFTSRPLENNVYEPLHEEVG</sequence>
<dbReference type="EMBL" id="CP144696">
    <property type="protein sequence ID" value="WVZ12052.1"/>
    <property type="molecule type" value="Genomic_DNA"/>
</dbReference>
<evidence type="ECO:0000313" key="2">
    <source>
        <dbReference type="Proteomes" id="UP001374535"/>
    </source>
</evidence>
<protein>
    <submittedName>
        <fullName evidence="1">Uncharacterized protein</fullName>
    </submittedName>
</protein>
<reference evidence="1 2" key="1">
    <citation type="journal article" date="2023" name="Life. Sci Alliance">
        <title>Evolutionary insights into 3D genome organization and epigenetic landscape of Vigna mungo.</title>
        <authorList>
            <person name="Junaid A."/>
            <person name="Singh B."/>
            <person name="Bhatia S."/>
        </authorList>
    </citation>
    <scope>NUCLEOTIDE SEQUENCE [LARGE SCALE GENOMIC DNA]</scope>
    <source>
        <strain evidence="1">Urdbean</strain>
    </source>
</reference>
<dbReference type="PANTHER" id="PTHR34212:SF1">
    <property type="entry name" value="OS06G0106900 PROTEIN"/>
    <property type="match status" value="1"/>
</dbReference>
<name>A0AAQ3NP52_VIGMU</name>
<dbReference type="Proteomes" id="UP001374535">
    <property type="component" value="Chromosome 5"/>
</dbReference>
<accession>A0AAQ3NP52</accession>
<gene>
    <name evidence="1" type="ORF">V8G54_016582</name>
</gene>
<proteinExistence type="predicted"/>